<evidence type="ECO:0000256" key="1">
    <source>
        <dbReference type="ARBA" id="ARBA00023125"/>
    </source>
</evidence>
<reference evidence="3 4" key="1">
    <citation type="submission" date="2010-10" db="EMBL/GenBank/DDBJ databases">
        <authorList>
            <consortium name="The Broad Institute Genome Sequencing Platform"/>
            <person name="Ward D."/>
            <person name="Earl A."/>
            <person name="Feldgarden M."/>
            <person name="Young S.K."/>
            <person name="Gargeya S."/>
            <person name="Zeng Q."/>
            <person name="Alvarado L."/>
            <person name="Berlin A."/>
            <person name="Bochicchio J."/>
            <person name="Chapman S.B."/>
            <person name="Chen Z."/>
            <person name="Freedman E."/>
            <person name="Gellesch M."/>
            <person name="Goldberg J."/>
            <person name="Griggs A."/>
            <person name="Gujja S."/>
            <person name="Heilman E."/>
            <person name="Heiman D."/>
            <person name="Howarth C."/>
            <person name="Mehta T."/>
            <person name="Neiman D."/>
            <person name="Pearson M."/>
            <person name="Roberts A."/>
            <person name="Saif S."/>
            <person name="Shea T."/>
            <person name="Shenoy N."/>
            <person name="Sisk P."/>
            <person name="Stolte C."/>
            <person name="Sykes S."/>
            <person name="White J."/>
            <person name="Yandava C."/>
            <person name="Allen-Vercoe E."/>
            <person name="Sibley C."/>
            <person name="Ambrose C.E."/>
            <person name="Strauss J."/>
            <person name="Daigneault M."/>
            <person name="Haas B."/>
            <person name="Nusbaum C."/>
            <person name="Birren B."/>
        </authorList>
    </citation>
    <scope>NUCLEOTIDE SEQUENCE [LARGE SCALE GENOMIC DNA]</scope>
    <source>
        <strain evidence="3 4">3_1_6</strain>
    </source>
</reference>
<name>E5YAN5_BILW3</name>
<evidence type="ECO:0000313" key="4">
    <source>
        <dbReference type="Proteomes" id="UP000006034"/>
    </source>
</evidence>
<dbReference type="InterPro" id="IPR048301">
    <property type="entry name" value="NucS_C"/>
</dbReference>
<dbReference type="InterPro" id="IPR002793">
    <property type="entry name" value="Endonuclease_NucS"/>
</dbReference>
<dbReference type="EMBL" id="ADCP02000001">
    <property type="protein sequence ID" value="EFV42939.2"/>
    <property type="molecule type" value="Genomic_DNA"/>
</dbReference>
<dbReference type="RefSeq" id="WP_016360423.1">
    <property type="nucleotide sequence ID" value="NZ_KE150238.1"/>
</dbReference>
<evidence type="ECO:0000259" key="2">
    <source>
        <dbReference type="Pfam" id="PF01939"/>
    </source>
</evidence>
<protein>
    <recommendedName>
        <fullName evidence="2">Endonuclease NucS C-terminal domain-containing protein</fullName>
    </recommendedName>
</protein>
<accession>E5YAN5</accession>
<dbReference type="eggNOG" id="COG1637">
    <property type="taxonomic scope" value="Bacteria"/>
</dbReference>
<dbReference type="GO" id="GO:0003677">
    <property type="term" value="F:DNA binding"/>
    <property type="evidence" value="ECO:0007669"/>
    <property type="project" value="UniProtKB-KW"/>
</dbReference>
<comment type="caution">
    <text evidence="3">The sequence shown here is derived from an EMBL/GenBank/DDBJ whole genome shotgun (WGS) entry which is preliminary data.</text>
</comment>
<keyword evidence="4" id="KW-1185">Reference proteome</keyword>
<proteinExistence type="predicted"/>
<feature type="domain" description="Endonuclease NucS C-terminal" evidence="2">
    <location>
        <begin position="203"/>
        <end position="281"/>
    </location>
</feature>
<dbReference type="HOGENOM" id="CLU_076816_0_0_7"/>
<dbReference type="AlphaFoldDB" id="E5YAN5"/>
<dbReference type="Gene3D" id="3.40.1350.10">
    <property type="match status" value="1"/>
</dbReference>
<dbReference type="STRING" id="563192.HMPREF0179_03256"/>
<dbReference type="Proteomes" id="UP000006034">
    <property type="component" value="Unassembled WGS sequence"/>
</dbReference>
<dbReference type="CDD" id="cd22341">
    <property type="entry name" value="NucS-like"/>
    <property type="match status" value="1"/>
</dbReference>
<keyword evidence="1" id="KW-0238">DNA-binding</keyword>
<evidence type="ECO:0000313" key="3">
    <source>
        <dbReference type="EMBL" id="EFV42939.2"/>
    </source>
</evidence>
<dbReference type="GO" id="GO:0004519">
    <property type="term" value="F:endonuclease activity"/>
    <property type="evidence" value="ECO:0007669"/>
    <property type="project" value="InterPro"/>
</dbReference>
<sequence length="310" mass="34860">MTHTKYYRLMLGKGSRHAEQCLAERFIGADYGIERDLSRELPDSWRQFNAMFIPVYQEAHPEKTKVAAGLACGMLWTVCKGMSDGDIVLCPDGTGCYRVGEISGPYHYESGQVLPHRRPVRWLDIAIDRSEMSSALRNSAGSIGAVCNISDYAEEIKALLAVHQPNPIQVQDPDIENPVAFVLEKHLEDFLVANWVQTELGRRYDIFEDDGEIIGQQFATDTGNMDILAISKDRRELLVVELKKGQAADKVVGQILRYMGYATQELAEEGQTVKGIIIAQEDDLRLRRALSVTPNVSFYRYQVSFKLIPS</sequence>
<gene>
    <name evidence="3" type="ORF">HMPREF0179_03256</name>
</gene>
<dbReference type="InterPro" id="IPR011856">
    <property type="entry name" value="tRNA_endonuc-like_dom_sf"/>
</dbReference>
<organism evidence="3 4">
    <name type="scientific">Bilophila wadsworthia (strain 3_1_6)</name>
    <dbReference type="NCBI Taxonomy" id="563192"/>
    <lineage>
        <taxon>Bacteria</taxon>
        <taxon>Pseudomonadati</taxon>
        <taxon>Thermodesulfobacteriota</taxon>
        <taxon>Desulfovibrionia</taxon>
        <taxon>Desulfovibrionales</taxon>
        <taxon>Desulfovibrionaceae</taxon>
        <taxon>Bilophila</taxon>
    </lineage>
</organism>
<reference evidence="3 4" key="2">
    <citation type="submission" date="2013-04" db="EMBL/GenBank/DDBJ databases">
        <title>The Genome Sequence of Bilophila wadsworthia 3_1_6.</title>
        <authorList>
            <consortium name="The Broad Institute Genomics Platform"/>
            <person name="Earl A."/>
            <person name="Ward D."/>
            <person name="Feldgarden M."/>
            <person name="Gevers D."/>
            <person name="Sibley C."/>
            <person name="Strauss J."/>
            <person name="Allen-Vercoe E."/>
            <person name="Walker B."/>
            <person name="Young S."/>
            <person name="Zeng Q."/>
            <person name="Gargeya S."/>
            <person name="Fitzgerald M."/>
            <person name="Haas B."/>
            <person name="Abouelleil A."/>
            <person name="Allen A.W."/>
            <person name="Alvarado L."/>
            <person name="Arachchi H.M."/>
            <person name="Berlin A.M."/>
            <person name="Chapman S.B."/>
            <person name="Gainer-Dewar J."/>
            <person name="Goldberg J."/>
            <person name="Griggs A."/>
            <person name="Gujja S."/>
            <person name="Hansen M."/>
            <person name="Howarth C."/>
            <person name="Imamovic A."/>
            <person name="Ireland A."/>
            <person name="Larimer J."/>
            <person name="McCowan C."/>
            <person name="Murphy C."/>
            <person name="Pearson M."/>
            <person name="Poon T.W."/>
            <person name="Priest M."/>
            <person name="Roberts A."/>
            <person name="Saif S."/>
            <person name="Shea T."/>
            <person name="Sisk P."/>
            <person name="Sykes S."/>
            <person name="Wortman J."/>
            <person name="Nusbaum C."/>
            <person name="Birren B."/>
        </authorList>
    </citation>
    <scope>NUCLEOTIDE SEQUENCE [LARGE SCALE GENOMIC DNA]</scope>
    <source>
        <strain evidence="3 4">3_1_6</strain>
    </source>
</reference>
<dbReference type="Pfam" id="PF01939">
    <property type="entry name" value="NucS_C"/>
    <property type="match status" value="1"/>
</dbReference>
<dbReference type="GeneID" id="78084288"/>